<dbReference type="Pfam" id="PF00571">
    <property type="entry name" value="CBS"/>
    <property type="match status" value="2"/>
</dbReference>
<evidence type="ECO:0000256" key="1">
    <source>
        <dbReference type="ARBA" id="ARBA00023122"/>
    </source>
</evidence>
<dbReference type="PROSITE" id="PS51371">
    <property type="entry name" value="CBS"/>
    <property type="match status" value="2"/>
</dbReference>
<name>A0A328AV42_9CAUL</name>
<dbReference type="OrthoDB" id="9802114at2"/>
<sequence>MPNRPAASTCAPTADTGVSSSEPRAITLSIAAPDQYPNPRRGSYLLANNLCWGRNIATGLGLPVRSGHAEAAMQVSEIMSRQVRTVTPEQSVQEAARLMLDEDIGAVVVGSEDQVAGVLTDRDIAVRGVASGRGPDAKVSELMSAGDIVVAYDDQDLDEIAVMMSDRQVRRLPVLERASGKLCGLVSLGDLARTDDTSTAETAVAGASQSSAQHDQSQEGLTGQSM</sequence>
<feature type="region of interest" description="Disordered" evidence="3">
    <location>
        <begin position="1"/>
        <end position="21"/>
    </location>
</feature>
<evidence type="ECO:0000259" key="4">
    <source>
        <dbReference type="PROSITE" id="PS51371"/>
    </source>
</evidence>
<organism evidence="5 6">
    <name type="scientific">Phenylobacterium deserti</name>
    <dbReference type="NCBI Taxonomy" id="1914756"/>
    <lineage>
        <taxon>Bacteria</taxon>
        <taxon>Pseudomonadati</taxon>
        <taxon>Pseudomonadota</taxon>
        <taxon>Alphaproteobacteria</taxon>
        <taxon>Caulobacterales</taxon>
        <taxon>Caulobacteraceae</taxon>
        <taxon>Phenylobacterium</taxon>
    </lineage>
</organism>
<keyword evidence="1 2" id="KW-0129">CBS domain</keyword>
<dbReference type="SUPFAM" id="SSF54631">
    <property type="entry name" value="CBS-domain pair"/>
    <property type="match status" value="1"/>
</dbReference>
<accession>A0A328AV42</accession>
<evidence type="ECO:0000256" key="3">
    <source>
        <dbReference type="SAM" id="MobiDB-lite"/>
    </source>
</evidence>
<evidence type="ECO:0000256" key="2">
    <source>
        <dbReference type="PROSITE-ProRule" id="PRU00703"/>
    </source>
</evidence>
<keyword evidence="6" id="KW-1185">Reference proteome</keyword>
<feature type="compositionally biased region" description="Low complexity" evidence="3">
    <location>
        <begin position="205"/>
        <end position="215"/>
    </location>
</feature>
<dbReference type="Gene3D" id="3.10.580.10">
    <property type="entry name" value="CBS-domain"/>
    <property type="match status" value="1"/>
</dbReference>
<protein>
    <recommendedName>
        <fullName evidence="4">CBS domain-containing protein</fullName>
    </recommendedName>
</protein>
<reference evidence="6" key="1">
    <citation type="submission" date="2018-05" db="EMBL/GenBank/DDBJ databases">
        <authorList>
            <person name="Li X."/>
        </authorList>
    </citation>
    <scope>NUCLEOTIDE SEQUENCE [LARGE SCALE GENOMIC DNA]</scope>
    <source>
        <strain evidence="6">YIM 73061</strain>
    </source>
</reference>
<dbReference type="EMBL" id="QFYR01000001">
    <property type="protein sequence ID" value="RAK58085.1"/>
    <property type="molecule type" value="Genomic_DNA"/>
</dbReference>
<dbReference type="InterPro" id="IPR000644">
    <property type="entry name" value="CBS_dom"/>
</dbReference>
<dbReference type="InterPro" id="IPR046342">
    <property type="entry name" value="CBS_dom_sf"/>
</dbReference>
<dbReference type="CDD" id="cd04622">
    <property type="entry name" value="CBS_pair_HRP1_like"/>
    <property type="match status" value="1"/>
</dbReference>
<feature type="region of interest" description="Disordered" evidence="3">
    <location>
        <begin position="204"/>
        <end position="226"/>
    </location>
</feature>
<evidence type="ECO:0000313" key="5">
    <source>
        <dbReference type="EMBL" id="RAK58085.1"/>
    </source>
</evidence>
<comment type="caution">
    <text evidence="5">The sequence shown here is derived from an EMBL/GenBank/DDBJ whole genome shotgun (WGS) entry which is preliminary data.</text>
</comment>
<dbReference type="AlphaFoldDB" id="A0A328AV42"/>
<dbReference type="InterPro" id="IPR051257">
    <property type="entry name" value="Diverse_CBS-Domain"/>
</dbReference>
<feature type="domain" description="CBS" evidence="4">
    <location>
        <begin position="79"/>
        <end position="137"/>
    </location>
</feature>
<proteinExistence type="predicted"/>
<feature type="domain" description="CBS" evidence="4">
    <location>
        <begin position="143"/>
        <end position="201"/>
    </location>
</feature>
<dbReference type="PANTHER" id="PTHR43080">
    <property type="entry name" value="CBS DOMAIN-CONTAINING PROTEIN CBSX3, MITOCHONDRIAL"/>
    <property type="match status" value="1"/>
</dbReference>
<evidence type="ECO:0000313" key="6">
    <source>
        <dbReference type="Proteomes" id="UP000249725"/>
    </source>
</evidence>
<dbReference type="PANTHER" id="PTHR43080:SF2">
    <property type="entry name" value="CBS DOMAIN-CONTAINING PROTEIN"/>
    <property type="match status" value="1"/>
</dbReference>
<dbReference type="Proteomes" id="UP000249725">
    <property type="component" value="Unassembled WGS sequence"/>
</dbReference>
<dbReference type="SMART" id="SM00116">
    <property type="entry name" value="CBS"/>
    <property type="match status" value="2"/>
</dbReference>
<gene>
    <name evidence="5" type="ORF">DJ018_09310</name>
</gene>